<reference evidence="2 3" key="1">
    <citation type="journal article" date="2016" name="Appl. Microbiol. Biotechnol.">
        <title>Characterization of T-DNA insertion mutants with decreased virulence in the entomopathogenic fungus Beauveria bassiana JEF-007.</title>
        <authorList>
            <person name="Kim S."/>
            <person name="Lee S.J."/>
            <person name="Nai Y.S."/>
            <person name="Yu J.S."/>
            <person name="Lee M.R."/>
            <person name="Yang Y.T."/>
            <person name="Kim J.S."/>
        </authorList>
    </citation>
    <scope>NUCLEOTIDE SEQUENCE [LARGE SCALE GENOMIC DNA]</scope>
    <source>
        <strain evidence="2 3">JEF-007</strain>
    </source>
</reference>
<feature type="region of interest" description="Disordered" evidence="1">
    <location>
        <begin position="65"/>
        <end position="84"/>
    </location>
</feature>
<proteinExistence type="predicted"/>
<evidence type="ECO:0000313" key="3">
    <source>
        <dbReference type="Proteomes" id="UP000235728"/>
    </source>
</evidence>
<dbReference type="Proteomes" id="UP000235728">
    <property type="component" value="Unassembled WGS sequence"/>
</dbReference>
<protein>
    <submittedName>
        <fullName evidence="2">Uncharacterized protein</fullName>
    </submittedName>
</protein>
<comment type="caution">
    <text evidence="2">The sequence shown here is derived from an EMBL/GenBank/DDBJ whole genome shotgun (WGS) entry which is preliminary data.</text>
</comment>
<organism evidence="2 3">
    <name type="scientific">Beauveria bassiana</name>
    <name type="common">White muscardine disease fungus</name>
    <name type="synonym">Tritirachium shiotae</name>
    <dbReference type="NCBI Taxonomy" id="176275"/>
    <lineage>
        <taxon>Eukaryota</taxon>
        <taxon>Fungi</taxon>
        <taxon>Dikarya</taxon>
        <taxon>Ascomycota</taxon>
        <taxon>Pezizomycotina</taxon>
        <taxon>Sordariomycetes</taxon>
        <taxon>Hypocreomycetidae</taxon>
        <taxon>Hypocreales</taxon>
        <taxon>Cordycipitaceae</taxon>
        <taxon>Beauveria</taxon>
    </lineage>
</organism>
<accession>A0A2N6NK78</accession>
<gene>
    <name evidence="2" type="ORF">BM221_005835</name>
</gene>
<dbReference type="AlphaFoldDB" id="A0A2N6NK78"/>
<evidence type="ECO:0000313" key="2">
    <source>
        <dbReference type="EMBL" id="PMB67667.1"/>
    </source>
</evidence>
<name>A0A2N6NK78_BEABA</name>
<dbReference type="EMBL" id="MRVG01000006">
    <property type="protein sequence ID" value="PMB67667.1"/>
    <property type="molecule type" value="Genomic_DNA"/>
</dbReference>
<sequence length="84" mass="9039">MDADWLDDGLTGLQGILPGAGALQGKTRQWDDAGDVRGLSATIRVWVKSHDTVDGEWENDGCRTAEENGLHGMGLDKDQTDIGE</sequence>
<evidence type="ECO:0000256" key="1">
    <source>
        <dbReference type="SAM" id="MobiDB-lite"/>
    </source>
</evidence>